<dbReference type="Pfam" id="PF06013">
    <property type="entry name" value="WXG100"/>
    <property type="match status" value="1"/>
</dbReference>
<evidence type="ECO:0000313" key="2">
    <source>
        <dbReference type="EMBL" id="GAA1274271.1"/>
    </source>
</evidence>
<dbReference type="InterPro" id="IPR010310">
    <property type="entry name" value="T7SS_ESAT-6-like"/>
</dbReference>
<sequence>MAEQVQPGGTTSGFRVTPEEVQTASVQVDSTATAIQEQLDALKAYVRTNVETYWQGQAHQAFDLYMQEWDVYAAMLHEALTGIAQGLRGTYVNYAQSEDSALRKIDQLQSELPPLRLG</sequence>
<feature type="region of interest" description="Disordered" evidence="1">
    <location>
        <begin position="1"/>
        <end position="22"/>
    </location>
</feature>
<evidence type="ECO:0000313" key="3">
    <source>
        <dbReference type="Proteomes" id="UP001500037"/>
    </source>
</evidence>
<protein>
    <recommendedName>
        <fullName evidence="4">WXG100 family type VII secretion target</fullName>
    </recommendedName>
</protein>
<dbReference type="Gene3D" id="1.10.287.1060">
    <property type="entry name" value="ESAT-6-like"/>
    <property type="match status" value="1"/>
</dbReference>
<dbReference type="RefSeq" id="WP_344446466.1">
    <property type="nucleotide sequence ID" value="NZ_BAAALF010000247.1"/>
</dbReference>
<dbReference type="EMBL" id="BAAALF010000247">
    <property type="protein sequence ID" value="GAA1274271.1"/>
    <property type="molecule type" value="Genomic_DNA"/>
</dbReference>
<evidence type="ECO:0008006" key="4">
    <source>
        <dbReference type="Google" id="ProtNLM"/>
    </source>
</evidence>
<dbReference type="Proteomes" id="UP001500037">
    <property type="component" value="Unassembled WGS sequence"/>
</dbReference>
<reference evidence="3" key="1">
    <citation type="journal article" date="2019" name="Int. J. Syst. Evol. Microbiol.">
        <title>The Global Catalogue of Microorganisms (GCM) 10K type strain sequencing project: providing services to taxonomists for standard genome sequencing and annotation.</title>
        <authorList>
            <consortium name="The Broad Institute Genomics Platform"/>
            <consortium name="The Broad Institute Genome Sequencing Center for Infectious Disease"/>
            <person name="Wu L."/>
            <person name="Ma J."/>
        </authorList>
    </citation>
    <scope>NUCLEOTIDE SEQUENCE [LARGE SCALE GENOMIC DNA]</scope>
    <source>
        <strain evidence="3">JCM 13004</strain>
    </source>
</reference>
<evidence type="ECO:0000256" key="1">
    <source>
        <dbReference type="SAM" id="MobiDB-lite"/>
    </source>
</evidence>
<gene>
    <name evidence="2" type="ORF">GCM10009665_72260</name>
</gene>
<name>A0ABP4HQV8_9ACTN</name>
<dbReference type="NCBIfam" id="TIGR03930">
    <property type="entry name" value="WXG100_ESAT6"/>
    <property type="match status" value="1"/>
</dbReference>
<dbReference type="SUPFAM" id="SSF140453">
    <property type="entry name" value="EsxAB dimer-like"/>
    <property type="match status" value="1"/>
</dbReference>
<dbReference type="InterPro" id="IPR036689">
    <property type="entry name" value="ESAT-6-like_sf"/>
</dbReference>
<accession>A0ABP4HQV8</accession>
<comment type="caution">
    <text evidence="2">The sequence shown here is derived from an EMBL/GenBank/DDBJ whole genome shotgun (WGS) entry which is preliminary data.</text>
</comment>
<feature type="compositionally biased region" description="Polar residues" evidence="1">
    <location>
        <begin position="7"/>
        <end position="22"/>
    </location>
</feature>
<proteinExistence type="predicted"/>
<organism evidence="2 3">
    <name type="scientific">Kitasatospora nipponensis</name>
    <dbReference type="NCBI Taxonomy" id="258049"/>
    <lineage>
        <taxon>Bacteria</taxon>
        <taxon>Bacillati</taxon>
        <taxon>Actinomycetota</taxon>
        <taxon>Actinomycetes</taxon>
        <taxon>Kitasatosporales</taxon>
        <taxon>Streptomycetaceae</taxon>
        <taxon>Kitasatospora</taxon>
    </lineage>
</organism>
<keyword evidence="3" id="KW-1185">Reference proteome</keyword>